<gene>
    <name evidence="4" type="ORF">H9L13_01620</name>
</gene>
<dbReference type="RefSeq" id="WP_187538445.1">
    <property type="nucleotide sequence ID" value="NZ_BAABJT010000001.1"/>
</dbReference>
<accession>A0A7G9SIJ8</accession>
<evidence type="ECO:0000256" key="2">
    <source>
        <dbReference type="SAM" id="Phobius"/>
    </source>
</evidence>
<dbReference type="NCBIfam" id="TIGR02098">
    <property type="entry name" value="MJ0042_CXXC"/>
    <property type="match status" value="1"/>
</dbReference>
<organism evidence="4 5">
    <name type="scientific">Sphingomonas lutea</name>
    <dbReference type="NCBI Taxonomy" id="1045317"/>
    <lineage>
        <taxon>Bacteria</taxon>
        <taxon>Pseudomonadati</taxon>
        <taxon>Pseudomonadota</taxon>
        <taxon>Alphaproteobacteria</taxon>
        <taxon>Sphingomonadales</taxon>
        <taxon>Sphingomonadaceae</taxon>
        <taxon>Sphingomonas</taxon>
    </lineage>
</organism>
<dbReference type="Pfam" id="PF13717">
    <property type="entry name" value="Zn_ribbon_4"/>
    <property type="match status" value="1"/>
</dbReference>
<dbReference type="KEGG" id="slut:H9L13_01620"/>
<keyword evidence="5" id="KW-1185">Reference proteome</keyword>
<feature type="compositionally biased region" description="Low complexity" evidence="1">
    <location>
        <begin position="138"/>
        <end position="159"/>
    </location>
</feature>
<keyword evidence="2" id="KW-1133">Transmembrane helix</keyword>
<feature type="compositionally biased region" description="Pro residues" evidence="1">
    <location>
        <begin position="56"/>
        <end position="66"/>
    </location>
</feature>
<proteinExistence type="predicted"/>
<evidence type="ECO:0000313" key="4">
    <source>
        <dbReference type="EMBL" id="QNN67673.1"/>
    </source>
</evidence>
<protein>
    <submittedName>
        <fullName evidence="4">Zinc-ribbon domain-containing protein</fullName>
    </submittedName>
</protein>
<evidence type="ECO:0000256" key="1">
    <source>
        <dbReference type="SAM" id="MobiDB-lite"/>
    </source>
</evidence>
<evidence type="ECO:0000259" key="3">
    <source>
        <dbReference type="Pfam" id="PF13717"/>
    </source>
</evidence>
<sequence>MLLTCPNCGTQYMVKDGAIPPQGRQVRCASCKHSWHQDPEAVEPVAEDGPQEVWPVTPPAEDPPAEQPFAGAPSAEPEPEPEDESLAAATLIEPRSGPEAEERAYEAAMVAEDPATQAPVPTDEAEPAQPAPMPGAPVPEAQPEFAAAATADADPQPAQDWREPPLPEAQDDEFSPFAARDDEFESKRRSPIVKILIVALIVAALAAAFWFLAPAELKARVGLVDAGTSPLALVTTHMDRQKLESGNELLTVTGRVINPTTKEQAVPPLQAQLKSRTGQIVYSWTIAPPARTLPAGASASFNSAEVNVPPGGDELTITLGGPPA</sequence>
<keyword evidence="2" id="KW-0472">Membrane</keyword>
<name>A0A7G9SIJ8_9SPHN</name>
<dbReference type="Proteomes" id="UP000515971">
    <property type="component" value="Chromosome"/>
</dbReference>
<reference evidence="4 5" key="1">
    <citation type="submission" date="2020-08" db="EMBL/GenBank/DDBJ databases">
        <title>Genome sequence of Sphingomonas lutea KCTC 23642T.</title>
        <authorList>
            <person name="Hyun D.-W."/>
            <person name="Bae J.-W."/>
        </authorList>
    </citation>
    <scope>NUCLEOTIDE SEQUENCE [LARGE SCALE GENOMIC DNA]</scope>
    <source>
        <strain evidence="4 5">KCTC 23642</strain>
    </source>
</reference>
<keyword evidence="2" id="KW-0812">Transmembrane</keyword>
<dbReference type="InterPro" id="IPR011723">
    <property type="entry name" value="Znf/thioredoxin_put"/>
</dbReference>
<evidence type="ECO:0000313" key="5">
    <source>
        <dbReference type="Proteomes" id="UP000515971"/>
    </source>
</evidence>
<feature type="region of interest" description="Disordered" evidence="1">
    <location>
        <begin position="38"/>
        <end position="183"/>
    </location>
</feature>
<dbReference type="AlphaFoldDB" id="A0A7G9SIJ8"/>
<dbReference type="EMBL" id="CP060718">
    <property type="protein sequence ID" value="QNN67673.1"/>
    <property type="molecule type" value="Genomic_DNA"/>
</dbReference>
<feature type="transmembrane region" description="Helical" evidence="2">
    <location>
        <begin position="192"/>
        <end position="213"/>
    </location>
</feature>
<feature type="compositionally biased region" description="Basic and acidic residues" evidence="1">
    <location>
        <begin position="96"/>
        <end position="105"/>
    </location>
</feature>
<feature type="domain" description="Zinc finger/thioredoxin putative" evidence="3">
    <location>
        <begin position="1"/>
        <end position="35"/>
    </location>
</feature>